<dbReference type="SFLD" id="SFLDS00005">
    <property type="entry name" value="Isoprenoid_Synthase_Type_I"/>
    <property type="match status" value="1"/>
</dbReference>
<dbReference type="EC" id="2.5.1.32" evidence="4"/>
<evidence type="ECO:0000313" key="7">
    <source>
        <dbReference type="EMBL" id="MBW4669053.1"/>
    </source>
</evidence>
<reference evidence="7" key="1">
    <citation type="submission" date="2021-05" db="EMBL/GenBank/DDBJ databases">
        <authorList>
            <person name="Pietrasiak N."/>
            <person name="Ward R."/>
            <person name="Stajich J.E."/>
            <person name="Kurbessoian T."/>
        </authorList>
    </citation>
    <scope>NUCLEOTIDE SEQUENCE</scope>
    <source>
        <strain evidence="7">GSE-NOS-MK-12-04C</strain>
    </source>
</reference>
<dbReference type="NCBIfam" id="NF045686">
    <property type="entry name" value="PhytoSynCyanob"/>
    <property type="match status" value="1"/>
</dbReference>
<keyword evidence="6" id="KW-0125">Carotenoid biosynthesis</keyword>
<dbReference type="PROSITE" id="PS01044">
    <property type="entry name" value="SQUALEN_PHYTOEN_SYN_1"/>
    <property type="match status" value="1"/>
</dbReference>
<dbReference type="FunFam" id="1.10.600.10:FF:000004">
    <property type="entry name" value="Phytoene synthase chloroplastic"/>
    <property type="match status" value="1"/>
</dbReference>
<evidence type="ECO:0000256" key="5">
    <source>
        <dbReference type="ARBA" id="ARBA00022679"/>
    </source>
</evidence>
<comment type="caution">
    <text evidence="7">The sequence shown here is derived from an EMBL/GenBank/DDBJ whole genome shotgun (WGS) entry which is preliminary data.</text>
</comment>
<accession>A0A951QQ28</accession>
<dbReference type="GO" id="GO:0004311">
    <property type="term" value="F:geranylgeranyl diphosphate synthase activity"/>
    <property type="evidence" value="ECO:0007669"/>
    <property type="project" value="InterPro"/>
</dbReference>
<comment type="similarity">
    <text evidence="3">Belongs to the phytoene/squalene synthase family.</text>
</comment>
<dbReference type="GO" id="GO:0051996">
    <property type="term" value="F:squalene synthase [NAD(P)H] activity"/>
    <property type="evidence" value="ECO:0007669"/>
    <property type="project" value="InterPro"/>
</dbReference>
<dbReference type="CDD" id="cd00683">
    <property type="entry name" value="Trans_IPPS_HH"/>
    <property type="match status" value="1"/>
</dbReference>
<comment type="catalytic activity">
    <reaction evidence="1">
        <text>2 (2E,6E,10E)-geranylgeranyl diphosphate = 15-cis-phytoene + 2 diphosphate</text>
        <dbReference type="Rhea" id="RHEA:34475"/>
        <dbReference type="ChEBI" id="CHEBI:27787"/>
        <dbReference type="ChEBI" id="CHEBI:33019"/>
        <dbReference type="ChEBI" id="CHEBI:58756"/>
        <dbReference type="EC" id="2.5.1.32"/>
    </reaction>
</comment>
<reference evidence="7" key="2">
    <citation type="journal article" date="2022" name="Microbiol. Resour. Announc.">
        <title>Metagenome Sequencing to Explore Phylogenomics of Terrestrial Cyanobacteria.</title>
        <authorList>
            <person name="Ward R.D."/>
            <person name="Stajich J.E."/>
            <person name="Johansen J.R."/>
            <person name="Huntemann M."/>
            <person name="Clum A."/>
            <person name="Foster B."/>
            <person name="Foster B."/>
            <person name="Roux S."/>
            <person name="Palaniappan K."/>
            <person name="Varghese N."/>
            <person name="Mukherjee S."/>
            <person name="Reddy T.B.K."/>
            <person name="Daum C."/>
            <person name="Copeland A."/>
            <person name="Chen I.A."/>
            <person name="Ivanova N.N."/>
            <person name="Kyrpides N.C."/>
            <person name="Shapiro N."/>
            <person name="Eloe-Fadrosh E.A."/>
            <person name="Pietrasiak N."/>
        </authorList>
    </citation>
    <scope>NUCLEOTIDE SEQUENCE</scope>
    <source>
        <strain evidence="7">GSE-NOS-MK-12-04C</strain>
    </source>
</reference>
<comment type="pathway">
    <text evidence="2">Carotenoid biosynthesis.</text>
</comment>
<evidence type="ECO:0000256" key="2">
    <source>
        <dbReference type="ARBA" id="ARBA00004829"/>
    </source>
</evidence>
<dbReference type="Pfam" id="PF00494">
    <property type="entry name" value="SQS_PSY"/>
    <property type="match status" value="1"/>
</dbReference>
<dbReference type="Gene3D" id="1.10.600.10">
    <property type="entry name" value="Farnesyl Diphosphate Synthase"/>
    <property type="match status" value="1"/>
</dbReference>
<dbReference type="SFLD" id="SFLDG01018">
    <property type="entry name" value="Squalene/Phytoene_Synthase_Lik"/>
    <property type="match status" value="1"/>
</dbReference>
<gene>
    <name evidence="7" type="ORF">KME60_16910</name>
</gene>
<evidence type="ECO:0000256" key="6">
    <source>
        <dbReference type="ARBA" id="ARBA00022746"/>
    </source>
</evidence>
<dbReference type="PANTHER" id="PTHR31480">
    <property type="entry name" value="BIFUNCTIONAL LYCOPENE CYCLASE/PHYTOENE SYNTHASE"/>
    <property type="match status" value="1"/>
</dbReference>
<dbReference type="InterPro" id="IPR008949">
    <property type="entry name" value="Isoprenoid_synthase_dom_sf"/>
</dbReference>
<name>A0A951QQ28_9CYAN</name>
<dbReference type="InterPro" id="IPR044843">
    <property type="entry name" value="Trans_IPPS_bact-type"/>
</dbReference>
<dbReference type="AlphaFoldDB" id="A0A951QQ28"/>
<dbReference type="InterPro" id="IPR054866">
    <property type="entry name" value="PhytoSynCyanob"/>
</dbReference>
<dbReference type="SUPFAM" id="SSF48576">
    <property type="entry name" value="Terpenoid synthases"/>
    <property type="match status" value="1"/>
</dbReference>
<dbReference type="GO" id="GO:0016117">
    <property type="term" value="P:carotenoid biosynthetic process"/>
    <property type="evidence" value="ECO:0007669"/>
    <property type="project" value="UniProtKB-KW"/>
</dbReference>
<sequence>MLQLPDSPPRMKTLVSVDKSYQLCDQLTEKYAKTFYLGTLLMSKPKRRAIWAIYAWCRRTDELVDGPAAAITTPETLDLWEQQLELIFDGRAVDNFDVALADTLQSYPLNIQPFRDMIAGQRMDLYRSRYYTFDDLYLYCYRVAGTVGLMSTGVMGVDTNQNTAPWNRYKPPYIPTEEAIALGIASQLTNILRDVGEDARRGRIYIPLEDLAKFNYTEQDLLKGVMDDRWRQICSSQIQRARQFYAKAEKGIQYLSPDARLPVWAALIHYSRILQVIERNDYDVFTQRAFVPKWKKFRSLPLAWLRSQVL</sequence>
<evidence type="ECO:0000256" key="1">
    <source>
        <dbReference type="ARBA" id="ARBA00001805"/>
    </source>
</evidence>
<proteinExistence type="inferred from homology"/>
<organism evidence="7 8">
    <name type="scientific">Cyanomargarita calcarea GSE-NOS-MK-12-04C</name>
    <dbReference type="NCBI Taxonomy" id="2839659"/>
    <lineage>
        <taxon>Bacteria</taxon>
        <taxon>Bacillati</taxon>
        <taxon>Cyanobacteriota</taxon>
        <taxon>Cyanophyceae</taxon>
        <taxon>Nostocales</taxon>
        <taxon>Cyanomargaritaceae</taxon>
        <taxon>Cyanomargarita</taxon>
    </lineage>
</organism>
<dbReference type="Proteomes" id="UP000729701">
    <property type="component" value="Unassembled WGS sequence"/>
</dbReference>
<protein>
    <recommendedName>
        <fullName evidence="4">15-cis-phytoene synthase</fullName>
        <ecNumber evidence="4">2.5.1.32</ecNumber>
    </recommendedName>
</protein>
<evidence type="ECO:0000256" key="4">
    <source>
        <dbReference type="ARBA" id="ARBA00012396"/>
    </source>
</evidence>
<dbReference type="InterPro" id="IPR033904">
    <property type="entry name" value="Trans_IPPS_HH"/>
</dbReference>
<evidence type="ECO:0000313" key="8">
    <source>
        <dbReference type="Proteomes" id="UP000729701"/>
    </source>
</evidence>
<dbReference type="InterPro" id="IPR019845">
    <property type="entry name" value="Squalene/phytoene_synthase_CS"/>
</dbReference>
<dbReference type="EMBL" id="JAHHGZ010000017">
    <property type="protein sequence ID" value="MBW4669053.1"/>
    <property type="molecule type" value="Genomic_DNA"/>
</dbReference>
<keyword evidence="5" id="KW-0808">Transferase</keyword>
<dbReference type="PROSITE" id="PS01045">
    <property type="entry name" value="SQUALEN_PHYTOEN_SYN_2"/>
    <property type="match status" value="1"/>
</dbReference>
<evidence type="ECO:0000256" key="3">
    <source>
        <dbReference type="ARBA" id="ARBA00006251"/>
    </source>
</evidence>
<dbReference type="InterPro" id="IPR002060">
    <property type="entry name" value="Squ/phyt_synthse"/>
</dbReference>
<dbReference type="SFLD" id="SFLDG01212">
    <property type="entry name" value="Phytoene_synthase_like"/>
    <property type="match status" value="1"/>
</dbReference>